<evidence type="ECO:0000256" key="3">
    <source>
        <dbReference type="ARBA" id="ARBA00022723"/>
    </source>
</evidence>
<protein>
    <recommendedName>
        <fullName evidence="2">carbonic anhydrase</fullName>
        <ecNumber evidence="2">4.2.1.1</ecNumber>
    </recommendedName>
</protein>
<dbReference type="InterPro" id="IPR041891">
    <property type="entry name" value="Alpha_CA_prokaryot-like"/>
</dbReference>
<dbReference type="GO" id="GO:0008270">
    <property type="term" value="F:zinc ion binding"/>
    <property type="evidence" value="ECO:0007669"/>
    <property type="project" value="InterPro"/>
</dbReference>
<dbReference type="InterPro" id="IPR001148">
    <property type="entry name" value="CA_dom"/>
</dbReference>
<reference evidence="9 10" key="1">
    <citation type="journal article" date="2015" name="Genome Biol. Evol.">
        <title>Phylogenomic analyses indicate that early fungi evolved digesting cell walls of algal ancestors of land plants.</title>
        <authorList>
            <person name="Chang Y."/>
            <person name="Wang S."/>
            <person name="Sekimoto S."/>
            <person name="Aerts A.L."/>
            <person name="Choi C."/>
            <person name="Clum A."/>
            <person name="LaButti K.M."/>
            <person name="Lindquist E.A."/>
            <person name="Yee Ngan C."/>
            <person name="Ohm R.A."/>
            <person name="Salamov A.A."/>
            <person name="Grigoriev I.V."/>
            <person name="Spatafora J.W."/>
            <person name="Berbee M.L."/>
        </authorList>
    </citation>
    <scope>NUCLEOTIDE SEQUENCE [LARGE SCALE GENOMIC DNA]</scope>
    <source>
        <strain evidence="9 10">JEL478</strain>
    </source>
</reference>
<proteinExistence type="inferred from homology"/>
<evidence type="ECO:0000256" key="7">
    <source>
        <dbReference type="SAM" id="SignalP"/>
    </source>
</evidence>
<feature type="signal peptide" evidence="7">
    <location>
        <begin position="1"/>
        <end position="23"/>
    </location>
</feature>
<accession>A0A139AVQ5</accession>
<keyword evidence="7" id="KW-0732">Signal</keyword>
<dbReference type="EC" id="4.2.1.1" evidence="2"/>
<evidence type="ECO:0000256" key="5">
    <source>
        <dbReference type="ARBA" id="ARBA00023239"/>
    </source>
</evidence>
<comment type="similarity">
    <text evidence="1">Belongs to the alpha-carbonic anhydrase family.</text>
</comment>
<feature type="chain" id="PRO_5007296462" description="carbonic anhydrase" evidence="7">
    <location>
        <begin position="24"/>
        <end position="285"/>
    </location>
</feature>
<dbReference type="GO" id="GO:0004089">
    <property type="term" value="F:carbonate dehydratase activity"/>
    <property type="evidence" value="ECO:0007669"/>
    <property type="project" value="UniProtKB-EC"/>
</dbReference>
<comment type="catalytic activity">
    <reaction evidence="6">
        <text>hydrogencarbonate + H(+) = CO2 + H2O</text>
        <dbReference type="Rhea" id="RHEA:10748"/>
        <dbReference type="ChEBI" id="CHEBI:15377"/>
        <dbReference type="ChEBI" id="CHEBI:15378"/>
        <dbReference type="ChEBI" id="CHEBI:16526"/>
        <dbReference type="ChEBI" id="CHEBI:17544"/>
        <dbReference type="EC" id="4.2.1.1"/>
    </reaction>
</comment>
<organism evidence="9 10">
    <name type="scientific">Gonapodya prolifera (strain JEL478)</name>
    <name type="common">Monoblepharis prolifera</name>
    <dbReference type="NCBI Taxonomy" id="1344416"/>
    <lineage>
        <taxon>Eukaryota</taxon>
        <taxon>Fungi</taxon>
        <taxon>Fungi incertae sedis</taxon>
        <taxon>Chytridiomycota</taxon>
        <taxon>Chytridiomycota incertae sedis</taxon>
        <taxon>Monoblepharidomycetes</taxon>
        <taxon>Monoblepharidales</taxon>
        <taxon>Gonapodyaceae</taxon>
        <taxon>Gonapodya</taxon>
    </lineage>
</organism>
<dbReference type="PANTHER" id="PTHR18952:SF265">
    <property type="entry name" value="CARBONIC ANHYDRASE"/>
    <property type="match status" value="1"/>
</dbReference>
<name>A0A139AVQ5_GONPJ</name>
<dbReference type="AlphaFoldDB" id="A0A139AVQ5"/>
<dbReference type="EMBL" id="KQ965735">
    <property type="protein sequence ID" value="KXS20663.1"/>
    <property type="molecule type" value="Genomic_DNA"/>
</dbReference>
<keyword evidence="3" id="KW-0479">Metal-binding</keyword>
<dbReference type="PANTHER" id="PTHR18952">
    <property type="entry name" value="CARBONIC ANHYDRASE"/>
    <property type="match status" value="1"/>
</dbReference>
<dbReference type="PROSITE" id="PS51144">
    <property type="entry name" value="ALPHA_CA_2"/>
    <property type="match status" value="1"/>
</dbReference>
<dbReference type="InterPro" id="IPR023561">
    <property type="entry name" value="Carbonic_anhydrase_a-class"/>
</dbReference>
<dbReference type="OrthoDB" id="429145at2759"/>
<dbReference type="STRING" id="1344416.A0A139AVQ5"/>
<dbReference type="OMA" id="EHWSEDY"/>
<evidence type="ECO:0000256" key="1">
    <source>
        <dbReference type="ARBA" id="ARBA00010718"/>
    </source>
</evidence>
<dbReference type="Gene3D" id="3.10.200.10">
    <property type="entry name" value="Alpha carbonic anhydrase"/>
    <property type="match status" value="1"/>
</dbReference>
<dbReference type="InterPro" id="IPR036398">
    <property type="entry name" value="CA_dom_sf"/>
</dbReference>
<dbReference type="Pfam" id="PF00194">
    <property type="entry name" value="Carb_anhydrase"/>
    <property type="match status" value="1"/>
</dbReference>
<feature type="domain" description="Alpha-carbonic anhydrase" evidence="8">
    <location>
        <begin position="47"/>
        <end position="285"/>
    </location>
</feature>
<evidence type="ECO:0000313" key="9">
    <source>
        <dbReference type="EMBL" id="KXS20663.1"/>
    </source>
</evidence>
<gene>
    <name evidence="9" type="ORF">M427DRAFT_52251</name>
</gene>
<evidence type="ECO:0000256" key="4">
    <source>
        <dbReference type="ARBA" id="ARBA00022833"/>
    </source>
</evidence>
<sequence>MRTTPHSAASIFAIFLILGISSAIPTPRDSADCVAEAISGRRVFRRQDWSYEGATGPRFWGTLGEEFEACRKGRRQSPINLSSESARLNSSAPIVFKYPRKFGAKVANLGHTVEVIAPEDSALIVRDGVEYSLVQMHLHSPSEHHVTSHARSAEVHLVHRSASGDVQVLAMFLDEDLDSPHVAPAWFRQWKDLAPVKVGLDNAAPAPALPVGALAKTFATLGPFWTYEGSLTTPPCTEGVGWIVANTSVRVSARLLRELTSLMPFNARYTQPTHGEGEEASLVVQ</sequence>
<keyword evidence="4" id="KW-0862">Zinc</keyword>
<keyword evidence="10" id="KW-1185">Reference proteome</keyword>
<evidence type="ECO:0000256" key="2">
    <source>
        <dbReference type="ARBA" id="ARBA00012925"/>
    </source>
</evidence>
<evidence type="ECO:0000313" key="10">
    <source>
        <dbReference type="Proteomes" id="UP000070544"/>
    </source>
</evidence>
<dbReference type="SMART" id="SM01057">
    <property type="entry name" value="Carb_anhydrase"/>
    <property type="match status" value="1"/>
</dbReference>
<dbReference type="Proteomes" id="UP000070544">
    <property type="component" value="Unassembled WGS sequence"/>
</dbReference>
<dbReference type="CDD" id="cd03124">
    <property type="entry name" value="alpha_CA_prokaryotic_like"/>
    <property type="match status" value="1"/>
</dbReference>
<keyword evidence="5" id="KW-0456">Lyase</keyword>
<dbReference type="SUPFAM" id="SSF51069">
    <property type="entry name" value="Carbonic anhydrase"/>
    <property type="match status" value="1"/>
</dbReference>
<evidence type="ECO:0000256" key="6">
    <source>
        <dbReference type="ARBA" id="ARBA00048348"/>
    </source>
</evidence>
<evidence type="ECO:0000259" key="8">
    <source>
        <dbReference type="PROSITE" id="PS51144"/>
    </source>
</evidence>